<dbReference type="Proteomes" id="UP000255024">
    <property type="component" value="Unassembled WGS sequence"/>
</dbReference>
<protein>
    <submittedName>
        <fullName evidence="5">Regulatory protein BlaI</fullName>
    </submittedName>
</protein>
<evidence type="ECO:0000313" key="6">
    <source>
        <dbReference type="Proteomes" id="UP000255024"/>
    </source>
</evidence>
<evidence type="ECO:0000256" key="2">
    <source>
        <dbReference type="ARBA" id="ARBA00023015"/>
    </source>
</evidence>
<reference evidence="5 6" key="1">
    <citation type="submission" date="2018-06" db="EMBL/GenBank/DDBJ databases">
        <authorList>
            <consortium name="Pathogen Informatics"/>
            <person name="Doyle S."/>
        </authorList>
    </citation>
    <scope>NUCLEOTIDE SEQUENCE [LARGE SCALE GENOMIC DNA]</scope>
    <source>
        <strain evidence="5 6">NCTC11179</strain>
    </source>
</reference>
<evidence type="ECO:0000256" key="1">
    <source>
        <dbReference type="ARBA" id="ARBA00011046"/>
    </source>
</evidence>
<dbReference type="PIRSF" id="PIRSF019455">
    <property type="entry name" value="CopR_AtkY"/>
    <property type="match status" value="1"/>
</dbReference>
<sequence length="138" mass="16371">MITKILVICLFELKETLMEKLTNKEEEIMHILWKLQKGFINDILAEMPEPKPHYNTLSTLVRILEEKGVVAYHAFGKSHQYYPVVTMEAYRSMFMEETMQKYFDNSFSNLVNFFVKDKQVSQKELNEILSIIEKNKQV</sequence>
<proteinExistence type="inferred from homology"/>
<dbReference type="InterPro" id="IPR036390">
    <property type="entry name" value="WH_DNA-bd_sf"/>
</dbReference>
<keyword evidence="3" id="KW-0238">DNA-binding</keyword>
<evidence type="ECO:0000313" key="5">
    <source>
        <dbReference type="EMBL" id="STZ69178.1"/>
    </source>
</evidence>
<dbReference type="Pfam" id="PF03965">
    <property type="entry name" value="Penicillinase_R"/>
    <property type="match status" value="1"/>
</dbReference>
<accession>A0A378U1S4</accession>
<comment type="similarity">
    <text evidence="1">Belongs to the BlaI transcriptional regulatory family.</text>
</comment>
<dbReference type="Gene3D" id="1.10.10.10">
    <property type="entry name" value="Winged helix-like DNA-binding domain superfamily/Winged helix DNA-binding domain"/>
    <property type="match status" value="1"/>
</dbReference>
<dbReference type="Gene3D" id="1.10.4040.10">
    <property type="entry name" value="Penicillinase repressor domain"/>
    <property type="match status" value="1"/>
</dbReference>
<dbReference type="GO" id="GO:0045892">
    <property type="term" value="P:negative regulation of DNA-templated transcription"/>
    <property type="evidence" value="ECO:0007669"/>
    <property type="project" value="InterPro"/>
</dbReference>
<gene>
    <name evidence="5" type="primary">blaI_1</name>
    <name evidence="5" type="ORF">NCTC11179_02675</name>
</gene>
<organism evidence="5 6">
    <name type="scientific">Myroides odoratus</name>
    <name type="common">Flavobacterium odoratum</name>
    <dbReference type="NCBI Taxonomy" id="256"/>
    <lineage>
        <taxon>Bacteria</taxon>
        <taxon>Pseudomonadati</taxon>
        <taxon>Bacteroidota</taxon>
        <taxon>Flavobacteriia</taxon>
        <taxon>Flavobacteriales</taxon>
        <taxon>Flavobacteriaceae</taxon>
        <taxon>Myroides</taxon>
    </lineage>
</organism>
<dbReference type="InterPro" id="IPR036388">
    <property type="entry name" value="WH-like_DNA-bd_sf"/>
</dbReference>
<evidence type="ECO:0000256" key="4">
    <source>
        <dbReference type="ARBA" id="ARBA00023163"/>
    </source>
</evidence>
<keyword evidence="2" id="KW-0805">Transcription regulation</keyword>
<dbReference type="EMBL" id="UGQL01000002">
    <property type="protein sequence ID" value="STZ69178.1"/>
    <property type="molecule type" value="Genomic_DNA"/>
</dbReference>
<dbReference type="GO" id="GO:0003677">
    <property type="term" value="F:DNA binding"/>
    <property type="evidence" value="ECO:0007669"/>
    <property type="project" value="UniProtKB-KW"/>
</dbReference>
<dbReference type="AlphaFoldDB" id="A0A378U1S4"/>
<keyword evidence="6" id="KW-1185">Reference proteome</keyword>
<dbReference type="InterPro" id="IPR005650">
    <property type="entry name" value="BlaI_family"/>
</dbReference>
<name>A0A378U1S4_MYROD</name>
<dbReference type="SUPFAM" id="SSF46785">
    <property type="entry name" value="Winged helix' DNA-binding domain"/>
    <property type="match status" value="1"/>
</dbReference>
<keyword evidence="4" id="KW-0804">Transcription</keyword>
<evidence type="ECO:0000256" key="3">
    <source>
        <dbReference type="ARBA" id="ARBA00023125"/>
    </source>
</evidence>